<feature type="transmembrane region" description="Helical" evidence="6">
    <location>
        <begin position="121"/>
        <end position="144"/>
    </location>
</feature>
<feature type="transmembrane region" description="Helical" evidence="6">
    <location>
        <begin position="36"/>
        <end position="58"/>
    </location>
</feature>
<dbReference type="NCBIfam" id="TIGR00374">
    <property type="entry name" value="flippase-like domain"/>
    <property type="match status" value="1"/>
</dbReference>
<dbReference type="RefSeq" id="WP_353333226.1">
    <property type="nucleotide sequence ID" value="NZ_AP028055.1"/>
</dbReference>
<proteinExistence type="predicted"/>
<feature type="transmembrane region" description="Helical" evidence="6">
    <location>
        <begin position="12"/>
        <end position="29"/>
    </location>
</feature>
<evidence type="ECO:0000313" key="7">
    <source>
        <dbReference type="EMBL" id="BEG98359.1"/>
    </source>
</evidence>
<keyword evidence="3 6" id="KW-0812">Transmembrane</keyword>
<keyword evidence="2" id="KW-1003">Cell membrane</keyword>
<feature type="transmembrane region" description="Helical" evidence="6">
    <location>
        <begin position="300"/>
        <end position="322"/>
    </location>
</feature>
<dbReference type="PANTHER" id="PTHR37693">
    <property type="entry name" value="PHOSPHATIDYLGLYCEROL LYSYLTRANSFERASE"/>
    <property type="match status" value="1"/>
</dbReference>
<evidence type="ECO:0000256" key="6">
    <source>
        <dbReference type="SAM" id="Phobius"/>
    </source>
</evidence>
<evidence type="ECO:0000256" key="5">
    <source>
        <dbReference type="ARBA" id="ARBA00023136"/>
    </source>
</evidence>
<gene>
    <name evidence="7" type="ORF">BSYN_06240</name>
</gene>
<name>A0ABM8IDK9_9BACE</name>
<feature type="transmembrane region" description="Helical" evidence="6">
    <location>
        <begin position="78"/>
        <end position="109"/>
    </location>
</feature>
<keyword evidence="8" id="KW-1185">Reference proteome</keyword>
<evidence type="ECO:0000313" key="8">
    <source>
        <dbReference type="Proteomes" id="UP001496674"/>
    </source>
</evidence>
<keyword evidence="5 6" id="KW-0472">Membrane</keyword>
<sequence>MASNLKVFKTGYVLFPVIVGLAVVGWLFYKEINLELLSSLTFSGRMIFFIALAFLLMLGRDWGLMWRYRVMAEKKLSWIQAFNVNILCEFTSAVTPMAVGGSSLVALFLNKEGLNAGRSAAITISCLFLDELFFVLACALFFSIIPLQDLFGSSTALSTSVQVLFFLVNGVIAFWTFLLFIALFKRPDWVKKFLFTLFSLKMLRAKRKSVTRFTNSLESCSNELSRKPFSFWGKSFLATAFSWCCRYLVVNALLMAFTPMENHLIAFARQLILWILMAVSPTPGGSGLGEFMFKEYYSEFFAVSGVAVIVALLWRIITYYLYLIAGVCIIPQWVRKLG</sequence>
<reference evidence="7 8" key="1">
    <citation type="submission" date="2023-04" db="EMBL/GenBank/DDBJ databases">
        <title>Draft genome sequence of acteroides sedimenti strain YN3PY1.</title>
        <authorList>
            <person name="Yoshida N."/>
        </authorList>
    </citation>
    <scope>NUCLEOTIDE SEQUENCE [LARGE SCALE GENOMIC DNA]</scope>
    <source>
        <strain evidence="7 8">YN3PY1</strain>
    </source>
</reference>
<evidence type="ECO:0008006" key="9">
    <source>
        <dbReference type="Google" id="ProtNLM"/>
    </source>
</evidence>
<dbReference type="Pfam" id="PF03706">
    <property type="entry name" value="LPG_synthase_TM"/>
    <property type="match status" value="1"/>
</dbReference>
<keyword evidence="4 6" id="KW-1133">Transmembrane helix</keyword>
<organism evidence="7 8">
    <name type="scientific">Bacteroides sedimenti</name>
    <dbReference type="NCBI Taxonomy" id="2136147"/>
    <lineage>
        <taxon>Bacteria</taxon>
        <taxon>Pseudomonadati</taxon>
        <taxon>Bacteroidota</taxon>
        <taxon>Bacteroidia</taxon>
        <taxon>Bacteroidales</taxon>
        <taxon>Bacteroidaceae</taxon>
        <taxon>Bacteroides</taxon>
    </lineage>
</organism>
<evidence type="ECO:0000256" key="1">
    <source>
        <dbReference type="ARBA" id="ARBA00004651"/>
    </source>
</evidence>
<protein>
    <recommendedName>
        <fullName evidence="9">TIGR00374 family protein</fullName>
    </recommendedName>
</protein>
<dbReference type="EMBL" id="AP028055">
    <property type="protein sequence ID" value="BEG98359.1"/>
    <property type="molecule type" value="Genomic_DNA"/>
</dbReference>
<dbReference type="InterPro" id="IPR022791">
    <property type="entry name" value="L-PG_synthase/AglD"/>
</dbReference>
<evidence type="ECO:0000256" key="2">
    <source>
        <dbReference type="ARBA" id="ARBA00022475"/>
    </source>
</evidence>
<dbReference type="Proteomes" id="UP001496674">
    <property type="component" value="Chromosome"/>
</dbReference>
<accession>A0ABM8IDK9</accession>
<dbReference type="PANTHER" id="PTHR37693:SF1">
    <property type="entry name" value="INTEGRAL MEMBRANE PROTEIN"/>
    <property type="match status" value="1"/>
</dbReference>
<comment type="subcellular location">
    <subcellularLocation>
        <location evidence="1">Cell membrane</location>
        <topology evidence="1">Multi-pass membrane protein</topology>
    </subcellularLocation>
</comment>
<feature type="transmembrane region" description="Helical" evidence="6">
    <location>
        <begin position="164"/>
        <end position="184"/>
    </location>
</feature>
<evidence type="ECO:0000256" key="4">
    <source>
        <dbReference type="ARBA" id="ARBA00022989"/>
    </source>
</evidence>
<evidence type="ECO:0000256" key="3">
    <source>
        <dbReference type="ARBA" id="ARBA00022692"/>
    </source>
</evidence>
<feature type="transmembrane region" description="Helical" evidence="6">
    <location>
        <begin position="236"/>
        <end position="257"/>
    </location>
</feature>